<evidence type="ECO:0000259" key="1">
    <source>
        <dbReference type="Pfam" id="PF00144"/>
    </source>
</evidence>
<sequence length="565" mass="60387">MNPITRATVATLPWLLVGLASPAFPQARIPATAQAAFDLDAVFGDIAPEGPGCAAGVSVAGVSRSIKAYGQADLEHRDPITAETIFETGSLAKQFTAAAVLLLAQDGRLTLDDDIRRHLPEMPDYGTPITIRHLLSHTSGLREQWSLLALAGNPPGTQVHDQATILDLASRQKGLNFRPGAEFLYTNTNYALAAIIVERVSGKSLQQFTDQRLFRPLGMGRTWWREDFRTVVPGRATAYAQAGKGFIASMPFTNVYGNGGLLTTIGDLLRWNAFLDKPTALLRGEDLVAALQSPGHLSDGTRLDYALGLEISRTHGQRLVSHSGSTGGYKAWLGRYPDQGISVAILCNNGGIDPVAVGEKLAEQALRATGNSRDIAVATAPLPISIAATAASPDLTPYQGLFRNPVTGELVQTEVAKGRLTLRQGATDTLVALGGERFRRADGTVLSFVRSGPRAVELILGTGSMSRRFVAVPPARSGSAAFAEFVGDYYSAELDTRIAVVRQGDTLVMRQRFGIEWPLSPSFADGFTTRLRGTTTLVFGRAADGRVNGFGAWASGARNISFVKQ</sequence>
<dbReference type="InterPro" id="IPR050491">
    <property type="entry name" value="AmpC-like"/>
</dbReference>
<dbReference type="SUPFAM" id="SSF56601">
    <property type="entry name" value="beta-lactamase/transpeptidase-like"/>
    <property type="match status" value="1"/>
</dbReference>
<evidence type="ECO:0000313" key="2">
    <source>
        <dbReference type="EMBL" id="CUS46851.1"/>
    </source>
</evidence>
<name>A0A160TPW7_9ZZZZ</name>
<dbReference type="GO" id="GO:0008800">
    <property type="term" value="F:beta-lactamase activity"/>
    <property type="evidence" value="ECO:0007669"/>
    <property type="project" value="UniProtKB-EC"/>
</dbReference>
<protein>
    <submittedName>
        <fullName evidence="2">Beta-lactamase</fullName>
        <ecNumber evidence="2">3.5.2.6</ecNumber>
    </submittedName>
</protein>
<dbReference type="InterPro" id="IPR012338">
    <property type="entry name" value="Beta-lactam/transpept-like"/>
</dbReference>
<dbReference type="Gene3D" id="3.40.710.10">
    <property type="entry name" value="DD-peptidase/beta-lactamase superfamily"/>
    <property type="match status" value="1"/>
</dbReference>
<dbReference type="PANTHER" id="PTHR46825:SF9">
    <property type="entry name" value="BETA-LACTAMASE-RELATED DOMAIN-CONTAINING PROTEIN"/>
    <property type="match status" value="1"/>
</dbReference>
<dbReference type="Pfam" id="PF00144">
    <property type="entry name" value="Beta-lactamase"/>
    <property type="match status" value="1"/>
</dbReference>
<organism evidence="2">
    <name type="scientific">hydrothermal vent metagenome</name>
    <dbReference type="NCBI Taxonomy" id="652676"/>
    <lineage>
        <taxon>unclassified sequences</taxon>
        <taxon>metagenomes</taxon>
        <taxon>ecological metagenomes</taxon>
    </lineage>
</organism>
<gene>
    <name evidence="2" type="ORF">MGWOODY_Smn245</name>
</gene>
<dbReference type="InterPro" id="IPR001466">
    <property type="entry name" value="Beta-lactam-related"/>
</dbReference>
<dbReference type="EC" id="3.5.2.6" evidence="2"/>
<accession>A0A160TPW7</accession>
<keyword evidence="2" id="KW-0378">Hydrolase</keyword>
<dbReference type="AlphaFoldDB" id="A0A160TPW7"/>
<dbReference type="EMBL" id="CZQE01000402">
    <property type="protein sequence ID" value="CUS46851.1"/>
    <property type="molecule type" value="Genomic_DNA"/>
</dbReference>
<dbReference type="PANTHER" id="PTHR46825">
    <property type="entry name" value="D-ALANYL-D-ALANINE-CARBOXYPEPTIDASE/ENDOPEPTIDASE AMPH"/>
    <property type="match status" value="1"/>
</dbReference>
<reference evidence="2" key="1">
    <citation type="submission" date="2015-10" db="EMBL/GenBank/DDBJ databases">
        <authorList>
            <person name="Gilbert D.G."/>
        </authorList>
    </citation>
    <scope>NUCLEOTIDE SEQUENCE</scope>
</reference>
<feature type="domain" description="Beta-lactamase-related" evidence="1">
    <location>
        <begin position="51"/>
        <end position="352"/>
    </location>
</feature>
<proteinExistence type="predicted"/>